<name>A0A381PM72_9ZZZZ</name>
<gene>
    <name evidence="1" type="ORF">METZ01_LOCUS20578</name>
</gene>
<organism evidence="1">
    <name type="scientific">marine metagenome</name>
    <dbReference type="NCBI Taxonomy" id="408172"/>
    <lineage>
        <taxon>unclassified sequences</taxon>
        <taxon>metagenomes</taxon>
        <taxon>ecological metagenomes</taxon>
    </lineage>
</organism>
<reference evidence="1" key="1">
    <citation type="submission" date="2018-05" db="EMBL/GenBank/DDBJ databases">
        <authorList>
            <person name="Lanie J.A."/>
            <person name="Ng W.-L."/>
            <person name="Kazmierczak K.M."/>
            <person name="Andrzejewski T.M."/>
            <person name="Davidsen T.M."/>
            <person name="Wayne K.J."/>
            <person name="Tettelin H."/>
            <person name="Glass J.I."/>
            <person name="Rusch D."/>
            <person name="Podicherti R."/>
            <person name="Tsui H.-C.T."/>
            <person name="Winkler M.E."/>
        </authorList>
    </citation>
    <scope>NUCLEOTIDE SEQUENCE</scope>
</reference>
<sequence length="29" mass="3027">MGIGDLVNGLDLIPEALRVPQLLGDHAEA</sequence>
<dbReference type="EMBL" id="UINC01001019">
    <property type="protein sequence ID" value="SUZ67724.1"/>
    <property type="molecule type" value="Genomic_DNA"/>
</dbReference>
<evidence type="ECO:0000313" key="1">
    <source>
        <dbReference type="EMBL" id="SUZ67724.1"/>
    </source>
</evidence>
<dbReference type="AlphaFoldDB" id="A0A381PM72"/>
<accession>A0A381PM72</accession>
<protein>
    <submittedName>
        <fullName evidence="1">Uncharacterized protein</fullName>
    </submittedName>
</protein>
<proteinExistence type="predicted"/>